<protein>
    <recommendedName>
        <fullName evidence="2">Heterokaryon incompatibility domain-containing protein</fullName>
    </recommendedName>
</protein>
<dbReference type="OrthoDB" id="265717at2759"/>
<feature type="domain" description="Heterokaryon incompatibility" evidence="2">
    <location>
        <begin position="53"/>
        <end position="250"/>
    </location>
</feature>
<reference evidence="3" key="1">
    <citation type="submission" date="2021-02" db="EMBL/GenBank/DDBJ databases">
        <title>Genome sequence Cadophora malorum strain M34.</title>
        <authorList>
            <person name="Stefanovic E."/>
            <person name="Vu D."/>
            <person name="Scully C."/>
            <person name="Dijksterhuis J."/>
            <person name="Roader J."/>
            <person name="Houbraken J."/>
        </authorList>
    </citation>
    <scope>NUCLEOTIDE SEQUENCE</scope>
    <source>
        <strain evidence="3">M34</strain>
    </source>
</reference>
<dbReference type="Pfam" id="PF06985">
    <property type="entry name" value="HET"/>
    <property type="match status" value="1"/>
</dbReference>
<feature type="region of interest" description="Disordered" evidence="1">
    <location>
        <begin position="290"/>
        <end position="316"/>
    </location>
</feature>
<gene>
    <name evidence="3" type="ORF">IFR04_003096</name>
</gene>
<sequence>MTSFNYTPLPDPSRYIRLISVKKPVKELHSSALSTSEIYCDLKIVPLAQVSDYMALSYTWGDPNDTLPIYLNNALVQVTSNLHSALLHTRADLSRELWVDAVCINQKDDVEKRVQIMGQIYSNAHHITVWLGPADETSNMVMDYLNYLGKEAQACGMERLGYPVHTKWCELATKSVEFRDKGKIADGGNIMYHLKEEDDSGKEYKVAQLWTNSLYYSISDRHDADMLFPVESMAAFFKRKWWSRIWVLQEIALAKAVGFTEEYVGHQEKHSKGTVHPHVLVEDDVRGAESIDEAKGVQSSSHGSKRQNLRSARDSI</sequence>
<comment type="caution">
    <text evidence="3">The sequence shown here is derived from an EMBL/GenBank/DDBJ whole genome shotgun (WGS) entry which is preliminary data.</text>
</comment>
<dbReference type="EMBL" id="JAFJYH010000029">
    <property type="protein sequence ID" value="KAG4423800.1"/>
    <property type="molecule type" value="Genomic_DNA"/>
</dbReference>
<dbReference type="Proteomes" id="UP000664132">
    <property type="component" value="Unassembled WGS sequence"/>
</dbReference>
<dbReference type="AlphaFoldDB" id="A0A8H8BTR6"/>
<dbReference type="PANTHER" id="PTHR24148:SF73">
    <property type="entry name" value="HET DOMAIN PROTEIN (AFU_ORTHOLOGUE AFUA_8G01020)"/>
    <property type="match status" value="1"/>
</dbReference>
<keyword evidence="4" id="KW-1185">Reference proteome</keyword>
<evidence type="ECO:0000256" key="1">
    <source>
        <dbReference type="SAM" id="MobiDB-lite"/>
    </source>
</evidence>
<dbReference type="PANTHER" id="PTHR24148">
    <property type="entry name" value="ANKYRIN REPEAT DOMAIN-CONTAINING PROTEIN 39 HOMOLOG-RELATED"/>
    <property type="match status" value="1"/>
</dbReference>
<name>A0A8H8BTR6_9HELO</name>
<dbReference type="InterPro" id="IPR052895">
    <property type="entry name" value="HetReg/Transcr_Mod"/>
</dbReference>
<evidence type="ECO:0000259" key="2">
    <source>
        <dbReference type="Pfam" id="PF06985"/>
    </source>
</evidence>
<proteinExistence type="predicted"/>
<organism evidence="3 4">
    <name type="scientific">Cadophora malorum</name>
    <dbReference type="NCBI Taxonomy" id="108018"/>
    <lineage>
        <taxon>Eukaryota</taxon>
        <taxon>Fungi</taxon>
        <taxon>Dikarya</taxon>
        <taxon>Ascomycota</taxon>
        <taxon>Pezizomycotina</taxon>
        <taxon>Leotiomycetes</taxon>
        <taxon>Helotiales</taxon>
        <taxon>Ploettnerulaceae</taxon>
        <taxon>Cadophora</taxon>
    </lineage>
</organism>
<evidence type="ECO:0000313" key="4">
    <source>
        <dbReference type="Proteomes" id="UP000664132"/>
    </source>
</evidence>
<accession>A0A8H8BTR6</accession>
<evidence type="ECO:0000313" key="3">
    <source>
        <dbReference type="EMBL" id="KAG4423800.1"/>
    </source>
</evidence>
<dbReference type="InterPro" id="IPR010730">
    <property type="entry name" value="HET"/>
</dbReference>